<dbReference type="Proteomes" id="UP000199656">
    <property type="component" value="Unassembled WGS sequence"/>
</dbReference>
<dbReference type="AlphaFoldDB" id="A0A1H4FBD3"/>
<keyword evidence="2" id="KW-0378">Hydrolase</keyword>
<dbReference type="Pfam" id="PF04336">
    <property type="entry name" value="ACP_PD"/>
    <property type="match status" value="1"/>
</dbReference>
<dbReference type="GO" id="GO:0006633">
    <property type="term" value="P:fatty acid biosynthetic process"/>
    <property type="evidence" value="ECO:0007669"/>
    <property type="project" value="InterPro"/>
</dbReference>
<evidence type="ECO:0000256" key="2">
    <source>
        <dbReference type="ARBA" id="ARBA00022801"/>
    </source>
</evidence>
<proteinExistence type="predicted"/>
<evidence type="ECO:0000256" key="3">
    <source>
        <dbReference type="ARBA" id="ARBA00023098"/>
    </source>
</evidence>
<dbReference type="PANTHER" id="PTHR38764:SF1">
    <property type="entry name" value="ACYL CARRIER PROTEIN PHOSPHODIESTERASE"/>
    <property type="match status" value="1"/>
</dbReference>
<keyword evidence="1" id="KW-0444">Lipid biosynthesis</keyword>
<evidence type="ECO:0000256" key="1">
    <source>
        <dbReference type="ARBA" id="ARBA00022516"/>
    </source>
</evidence>
<dbReference type="PANTHER" id="PTHR38764">
    <property type="entry name" value="ACYL CARRIER PROTEIN PHOSPHODIESTERASE"/>
    <property type="match status" value="1"/>
</dbReference>
<dbReference type="EMBL" id="FNRL01000023">
    <property type="protein sequence ID" value="SEA94190.1"/>
    <property type="molecule type" value="Genomic_DNA"/>
</dbReference>
<keyword evidence="3" id="KW-0443">Lipid metabolism</keyword>
<reference evidence="5" key="1">
    <citation type="submission" date="2016-10" db="EMBL/GenBank/DDBJ databases">
        <authorList>
            <person name="Varghese N."/>
            <person name="Submissions S."/>
        </authorList>
    </citation>
    <scope>NUCLEOTIDE SEQUENCE [LARGE SCALE GENOMIC DNA]</scope>
    <source>
        <strain evidence="5">DSM 23920</strain>
    </source>
</reference>
<dbReference type="InterPro" id="IPR007431">
    <property type="entry name" value="ACP_PD"/>
</dbReference>
<sequence length="202" mass="23691">MPCMNYLAHAYLSFEQPALITGNMIADFVKGQSRLAVYDPAIQAGIRIHRAIDTFTDQHPLTLHAKQYFRASSGLYSGVFVDLVYDHFLATDPEKFTAESLHSFARNVYSIIRKQEEALPPAFMKMFGYMEEYNWLYGYHYIEGIFRSMRGLVQRAKYLETDANIIYAVFMEHYEKLKACYQEFFPELQQYVEGLIREEIRQ</sequence>
<name>A0A1H4FBD3_9BACT</name>
<organism evidence="4 5">
    <name type="scientific">Chitinophaga terrae</name>
    <name type="common">ex Kim and Jung 2007</name>
    <dbReference type="NCBI Taxonomy" id="408074"/>
    <lineage>
        <taxon>Bacteria</taxon>
        <taxon>Pseudomonadati</taxon>
        <taxon>Bacteroidota</taxon>
        <taxon>Chitinophagia</taxon>
        <taxon>Chitinophagales</taxon>
        <taxon>Chitinophagaceae</taxon>
        <taxon>Chitinophaga</taxon>
    </lineage>
</organism>
<dbReference type="STRING" id="408074.SAMN05660909_04273"/>
<evidence type="ECO:0000313" key="5">
    <source>
        <dbReference type="Proteomes" id="UP000199656"/>
    </source>
</evidence>
<evidence type="ECO:0000313" key="4">
    <source>
        <dbReference type="EMBL" id="SEA94190.1"/>
    </source>
</evidence>
<dbReference type="GO" id="GO:0008770">
    <property type="term" value="F:[acyl-carrier-protein] phosphodiesterase activity"/>
    <property type="evidence" value="ECO:0007669"/>
    <property type="project" value="InterPro"/>
</dbReference>
<gene>
    <name evidence="4" type="ORF">SAMN05660909_04273</name>
</gene>
<keyword evidence="5" id="KW-1185">Reference proteome</keyword>
<protein>
    <submittedName>
        <fullName evidence="4">Acyl carrier protein phosphodiesterase</fullName>
    </submittedName>
</protein>
<accession>A0A1H4FBD3</accession>